<dbReference type="EC" id="1.5.99.12" evidence="4"/>
<dbReference type="SUPFAM" id="SSF55103">
    <property type="entry name" value="FAD-linked oxidases, C-terminal domain"/>
    <property type="match status" value="1"/>
</dbReference>
<dbReference type="Gene3D" id="3.30.465.10">
    <property type="match status" value="1"/>
</dbReference>
<evidence type="ECO:0000313" key="10">
    <source>
        <dbReference type="Proteomes" id="UP001140206"/>
    </source>
</evidence>
<dbReference type="InterPro" id="IPR006094">
    <property type="entry name" value="Oxid_FAD_bind_N"/>
</dbReference>
<dbReference type="PANTHER" id="PTHR13878:SF127">
    <property type="entry name" value="CYTOKININ DEHYDROGENASE 3"/>
    <property type="match status" value="1"/>
</dbReference>
<dbReference type="InterPro" id="IPR036318">
    <property type="entry name" value="FAD-bd_PCMH-like_sf"/>
</dbReference>
<name>A0AAV8CA04_9POAL</name>
<organism evidence="9 10">
    <name type="scientific">Rhynchospora pubera</name>
    <dbReference type="NCBI Taxonomy" id="906938"/>
    <lineage>
        <taxon>Eukaryota</taxon>
        <taxon>Viridiplantae</taxon>
        <taxon>Streptophyta</taxon>
        <taxon>Embryophyta</taxon>
        <taxon>Tracheophyta</taxon>
        <taxon>Spermatophyta</taxon>
        <taxon>Magnoliopsida</taxon>
        <taxon>Liliopsida</taxon>
        <taxon>Poales</taxon>
        <taxon>Cyperaceae</taxon>
        <taxon>Cyperoideae</taxon>
        <taxon>Rhynchosporeae</taxon>
        <taxon>Rhynchospora</taxon>
    </lineage>
</organism>
<dbReference type="InterPro" id="IPR016164">
    <property type="entry name" value="FAD-linked_Oxase-like_C"/>
</dbReference>
<keyword evidence="10" id="KW-1185">Reference proteome</keyword>
<dbReference type="Pfam" id="PF01565">
    <property type="entry name" value="FAD_binding_4"/>
    <property type="match status" value="1"/>
</dbReference>
<sequence>MFLKNSFKFSLIYTLILILQTLSISLASLPQDLFHLKIASKIRTDEQSLLSVSTDYGNLTTSIPDAVLYPSSPHDIFSLIRFSYTSSNPFPIAPRGNGHSINGQASAQDGVVINMMSLGYGYHSNRINVSIVNQYVDVGGEQLWIDLLHETLKYGLTPRSWTDYLHLTVGGTLSVGGISGQTSRYGPQISNVLELDVITGQGEMITCSKDQNSDLFLAVLGGMGQFGIITRARIILSPAPQKVHWIRLVYTDVLTFTRDQERLISAENSEGSPLRLFNYVEGSFLVDRGLLGSWRSPEFFTDSDYDRMSQLVTEDGLGGVYYIEGAVYYTDEITVQVNQELELLLGELSYVPDYAFIRNVSYVEFLDRVHDGELKLRELGEWEVPHPWLNLFVPKSRILDFDAGVIKGILSNRSAAGIILMYPMNRNKWDDRMSTVIPDEEIFYTFGLLRTASRENLQVMIDENDKILQFCNLAGIKYKQYLPHYATTKGWMKHFGKKWNNILAMKAKYDPELILSPGSTILSSYI</sequence>
<comment type="subunit">
    <text evidence="3">Monomer.</text>
</comment>
<keyword evidence="7" id="KW-0560">Oxidoreductase</keyword>
<dbReference type="PANTHER" id="PTHR13878">
    <property type="entry name" value="GULONOLACTONE OXIDASE"/>
    <property type="match status" value="1"/>
</dbReference>
<keyword evidence="6" id="KW-0274">FAD</keyword>
<evidence type="ECO:0000313" key="9">
    <source>
        <dbReference type="EMBL" id="KAJ4752178.1"/>
    </source>
</evidence>
<evidence type="ECO:0000256" key="2">
    <source>
        <dbReference type="ARBA" id="ARBA00005466"/>
    </source>
</evidence>
<dbReference type="Gene3D" id="3.40.462.10">
    <property type="entry name" value="FAD-linked oxidases, C-terminal domain"/>
    <property type="match status" value="1"/>
</dbReference>
<dbReference type="Proteomes" id="UP001140206">
    <property type="component" value="Chromosome 5"/>
</dbReference>
<comment type="similarity">
    <text evidence="2">Belongs to the oxygen-dependent FAD-linked oxidoreductase family.</text>
</comment>
<dbReference type="InterPro" id="IPR016170">
    <property type="entry name" value="Cytok_DH_C_sf"/>
</dbReference>
<dbReference type="EMBL" id="JAMFTS010000005">
    <property type="protein sequence ID" value="KAJ4752178.1"/>
    <property type="molecule type" value="Genomic_DNA"/>
</dbReference>
<evidence type="ECO:0000256" key="7">
    <source>
        <dbReference type="ARBA" id="ARBA00023002"/>
    </source>
</evidence>
<evidence type="ECO:0000256" key="4">
    <source>
        <dbReference type="ARBA" id="ARBA00011928"/>
    </source>
</evidence>
<reference evidence="9" key="1">
    <citation type="submission" date="2022-08" db="EMBL/GenBank/DDBJ databases">
        <authorList>
            <person name="Marques A."/>
        </authorList>
    </citation>
    <scope>NUCLEOTIDE SEQUENCE</scope>
    <source>
        <strain evidence="9">RhyPub2mFocal</strain>
        <tissue evidence="9">Leaves</tissue>
    </source>
</reference>
<dbReference type="GO" id="GO:0019139">
    <property type="term" value="F:cytokinin dehydrogenase activity"/>
    <property type="evidence" value="ECO:0007669"/>
    <property type="project" value="UniProtKB-EC"/>
</dbReference>
<comment type="cofactor">
    <cofactor evidence="1">
        <name>FAD</name>
        <dbReference type="ChEBI" id="CHEBI:57692"/>
    </cofactor>
</comment>
<gene>
    <name evidence="9" type="ORF">LUZ62_086583</name>
</gene>
<comment type="caution">
    <text evidence="9">The sequence shown here is derived from an EMBL/GenBank/DDBJ whole genome shotgun (WGS) entry which is preliminary data.</text>
</comment>
<evidence type="ECO:0000256" key="1">
    <source>
        <dbReference type="ARBA" id="ARBA00001974"/>
    </source>
</evidence>
<evidence type="ECO:0000256" key="6">
    <source>
        <dbReference type="ARBA" id="ARBA00022827"/>
    </source>
</evidence>
<dbReference type="InterPro" id="IPR016166">
    <property type="entry name" value="FAD-bd_PCMH"/>
</dbReference>
<keyword evidence="5" id="KW-0285">Flavoprotein</keyword>
<feature type="domain" description="FAD-binding PCMH-type" evidence="8">
    <location>
        <begin position="60"/>
        <end position="239"/>
    </location>
</feature>
<dbReference type="Gene3D" id="3.30.43.10">
    <property type="entry name" value="Uridine Diphospho-n-acetylenolpyruvylglucosamine Reductase, domain 2"/>
    <property type="match status" value="1"/>
</dbReference>
<evidence type="ECO:0000259" key="8">
    <source>
        <dbReference type="PROSITE" id="PS51387"/>
    </source>
</evidence>
<dbReference type="Pfam" id="PF09265">
    <property type="entry name" value="Cytokin-bind"/>
    <property type="match status" value="1"/>
</dbReference>
<proteinExistence type="inferred from homology"/>
<dbReference type="GO" id="GO:0009690">
    <property type="term" value="P:cytokinin metabolic process"/>
    <property type="evidence" value="ECO:0007669"/>
    <property type="project" value="InterPro"/>
</dbReference>
<dbReference type="GO" id="GO:0071949">
    <property type="term" value="F:FAD binding"/>
    <property type="evidence" value="ECO:0007669"/>
    <property type="project" value="InterPro"/>
</dbReference>
<evidence type="ECO:0000256" key="5">
    <source>
        <dbReference type="ARBA" id="ARBA00022630"/>
    </source>
</evidence>
<dbReference type="SUPFAM" id="SSF56176">
    <property type="entry name" value="FAD-binding/transporter-associated domain-like"/>
    <property type="match status" value="1"/>
</dbReference>
<protein>
    <recommendedName>
        <fullName evidence="4">cytokinin dehydrogenase</fullName>
        <ecNumber evidence="4">1.5.99.12</ecNumber>
    </recommendedName>
</protein>
<dbReference type="InterPro" id="IPR016169">
    <property type="entry name" value="FAD-bd_PCMH_sub2"/>
</dbReference>
<dbReference type="PROSITE" id="PS51387">
    <property type="entry name" value="FAD_PCMH"/>
    <property type="match status" value="1"/>
</dbReference>
<dbReference type="InterPro" id="IPR016167">
    <property type="entry name" value="FAD-bd_PCMH_sub1"/>
</dbReference>
<dbReference type="InterPro" id="IPR015345">
    <property type="entry name" value="Cytokinin_DH_FAD/cytokin-bd"/>
</dbReference>
<accession>A0AAV8CA04</accession>
<dbReference type="AlphaFoldDB" id="A0AAV8CA04"/>
<dbReference type="InterPro" id="IPR050432">
    <property type="entry name" value="FAD-linked_Oxidoreductases_BP"/>
</dbReference>
<evidence type="ECO:0000256" key="3">
    <source>
        <dbReference type="ARBA" id="ARBA00011245"/>
    </source>
</evidence>